<keyword evidence="1" id="KW-0732">Signal</keyword>
<dbReference type="RefSeq" id="WP_386707752.1">
    <property type="nucleotide sequence ID" value="NZ_JBHRYF010000002.1"/>
</dbReference>
<feature type="signal peptide" evidence="1">
    <location>
        <begin position="1"/>
        <end position="21"/>
    </location>
</feature>
<protein>
    <recommendedName>
        <fullName evidence="4">Secreted protein</fullName>
    </recommendedName>
</protein>
<keyword evidence="3" id="KW-1185">Reference proteome</keyword>
<reference evidence="3" key="1">
    <citation type="journal article" date="2019" name="Int. J. Syst. Evol. Microbiol.">
        <title>The Global Catalogue of Microorganisms (GCM) 10K type strain sequencing project: providing services to taxonomists for standard genome sequencing and annotation.</title>
        <authorList>
            <consortium name="The Broad Institute Genomics Platform"/>
            <consortium name="The Broad Institute Genome Sequencing Center for Infectious Disease"/>
            <person name="Wu L."/>
            <person name="Ma J."/>
        </authorList>
    </citation>
    <scope>NUCLEOTIDE SEQUENCE [LARGE SCALE GENOMIC DNA]</scope>
    <source>
        <strain evidence="3">KCTC 42211</strain>
    </source>
</reference>
<comment type="caution">
    <text evidence="2">The sequence shown here is derived from an EMBL/GenBank/DDBJ whole genome shotgun (WGS) entry which is preliminary data.</text>
</comment>
<dbReference type="Proteomes" id="UP001595724">
    <property type="component" value="Unassembled WGS sequence"/>
</dbReference>
<dbReference type="PROSITE" id="PS51257">
    <property type="entry name" value="PROKAR_LIPOPROTEIN"/>
    <property type="match status" value="1"/>
</dbReference>
<dbReference type="EMBL" id="JBHRYF010000002">
    <property type="protein sequence ID" value="MFC3659695.1"/>
    <property type="molecule type" value="Genomic_DNA"/>
</dbReference>
<gene>
    <name evidence="2" type="ORF">ACFOM9_06330</name>
</gene>
<feature type="chain" id="PRO_5046005744" description="Secreted protein" evidence="1">
    <location>
        <begin position="22"/>
        <end position="169"/>
    </location>
</feature>
<evidence type="ECO:0008006" key="4">
    <source>
        <dbReference type="Google" id="ProtNLM"/>
    </source>
</evidence>
<proteinExistence type="predicted"/>
<evidence type="ECO:0000313" key="3">
    <source>
        <dbReference type="Proteomes" id="UP001595724"/>
    </source>
</evidence>
<sequence>MRSSILLVFTLLLGCALPAFAQSPAAQPPIEQAMTPEQFKAAGLDKLSADELANLNTWLNRTITTETARAAEQAAVQATEKVETENRGFFHFGSSDPIEAKIAGQFSGFRKGNTYTLDNGQQWRQTDTASLAGVRVENPAVKITPSLIGNTWYLRIDGYNTRAKVERIK</sequence>
<name>A0ABV7USR5_9GAMM</name>
<organism evidence="2 3">
    <name type="scientific">Luteimonas notoginsengisoli</name>
    <dbReference type="NCBI Taxonomy" id="1578200"/>
    <lineage>
        <taxon>Bacteria</taxon>
        <taxon>Pseudomonadati</taxon>
        <taxon>Pseudomonadota</taxon>
        <taxon>Gammaproteobacteria</taxon>
        <taxon>Lysobacterales</taxon>
        <taxon>Lysobacteraceae</taxon>
        <taxon>Luteimonas</taxon>
    </lineage>
</organism>
<evidence type="ECO:0000313" key="2">
    <source>
        <dbReference type="EMBL" id="MFC3659695.1"/>
    </source>
</evidence>
<accession>A0ABV7USR5</accession>
<evidence type="ECO:0000256" key="1">
    <source>
        <dbReference type="SAM" id="SignalP"/>
    </source>
</evidence>